<evidence type="ECO:0000256" key="4">
    <source>
        <dbReference type="SAM" id="Coils"/>
    </source>
</evidence>
<feature type="compositionally biased region" description="Acidic residues" evidence="5">
    <location>
        <begin position="751"/>
        <end position="761"/>
    </location>
</feature>
<evidence type="ECO:0000256" key="5">
    <source>
        <dbReference type="SAM" id="MobiDB-lite"/>
    </source>
</evidence>
<gene>
    <name evidence="7" type="ORF">SLS56_009497</name>
</gene>
<feature type="coiled-coil region" evidence="4">
    <location>
        <begin position="117"/>
        <end position="151"/>
    </location>
</feature>
<feature type="compositionally biased region" description="Basic and acidic residues" evidence="5">
    <location>
        <begin position="568"/>
        <end position="587"/>
    </location>
</feature>
<feature type="region of interest" description="Disordered" evidence="5">
    <location>
        <begin position="730"/>
        <end position="761"/>
    </location>
</feature>
<feature type="region of interest" description="Disordered" evidence="5">
    <location>
        <begin position="427"/>
        <end position="448"/>
    </location>
</feature>
<feature type="compositionally biased region" description="Basic and acidic residues" evidence="5">
    <location>
        <begin position="331"/>
        <end position="342"/>
    </location>
</feature>
<feature type="compositionally biased region" description="Low complexity" evidence="5">
    <location>
        <begin position="278"/>
        <end position="289"/>
    </location>
</feature>
<accession>A0ABR3SHX8</accession>
<keyword evidence="8" id="KW-1185">Reference proteome</keyword>
<comment type="caution">
    <text evidence="7">The sequence shown here is derived from an EMBL/GenBank/DDBJ whole genome shotgun (WGS) entry which is preliminary data.</text>
</comment>
<dbReference type="Proteomes" id="UP001521116">
    <property type="component" value="Unassembled WGS sequence"/>
</dbReference>
<feature type="region of interest" description="Disordered" evidence="5">
    <location>
        <begin position="501"/>
        <end position="674"/>
    </location>
</feature>
<feature type="compositionally biased region" description="Low complexity" evidence="5">
    <location>
        <begin position="594"/>
        <end position="609"/>
    </location>
</feature>
<feature type="compositionally biased region" description="Low complexity" evidence="5">
    <location>
        <begin position="633"/>
        <end position="643"/>
    </location>
</feature>
<feature type="region of interest" description="Disordered" evidence="5">
    <location>
        <begin position="235"/>
        <end position="382"/>
    </location>
</feature>
<comment type="subcellular location">
    <subcellularLocation>
        <location evidence="1">Nucleus</location>
    </subcellularLocation>
</comment>
<keyword evidence="4" id="KW-0175">Coiled coil</keyword>
<organism evidence="7 8">
    <name type="scientific">Neofusicoccum ribis</name>
    <dbReference type="NCBI Taxonomy" id="45134"/>
    <lineage>
        <taxon>Eukaryota</taxon>
        <taxon>Fungi</taxon>
        <taxon>Dikarya</taxon>
        <taxon>Ascomycota</taxon>
        <taxon>Pezizomycotina</taxon>
        <taxon>Dothideomycetes</taxon>
        <taxon>Dothideomycetes incertae sedis</taxon>
        <taxon>Botryosphaeriales</taxon>
        <taxon>Botryosphaeriaceae</taxon>
        <taxon>Neofusicoccum</taxon>
    </lineage>
</organism>
<reference evidence="7 8" key="1">
    <citation type="submission" date="2024-02" db="EMBL/GenBank/DDBJ databases">
        <title>De novo assembly and annotation of 12 fungi associated with fruit tree decline syndrome in Ontario, Canada.</title>
        <authorList>
            <person name="Sulman M."/>
            <person name="Ellouze W."/>
            <person name="Ilyukhin E."/>
        </authorList>
    </citation>
    <scope>NUCLEOTIDE SEQUENCE [LARGE SCALE GENOMIC DNA]</scope>
    <source>
        <strain evidence="7 8">M1-105</strain>
    </source>
</reference>
<proteinExistence type="predicted"/>
<evidence type="ECO:0000256" key="1">
    <source>
        <dbReference type="ARBA" id="ARBA00004123"/>
    </source>
</evidence>
<dbReference type="InterPro" id="IPR013882">
    <property type="entry name" value="Ctp1_C"/>
</dbReference>
<evidence type="ECO:0000256" key="2">
    <source>
        <dbReference type="ARBA" id="ARBA00022763"/>
    </source>
</evidence>
<dbReference type="Pfam" id="PF08573">
    <property type="entry name" value="SAE2"/>
    <property type="match status" value="1"/>
</dbReference>
<evidence type="ECO:0000256" key="3">
    <source>
        <dbReference type="ARBA" id="ARBA00023242"/>
    </source>
</evidence>
<evidence type="ECO:0000313" key="7">
    <source>
        <dbReference type="EMBL" id="KAL1620773.1"/>
    </source>
</evidence>
<evidence type="ECO:0000259" key="6">
    <source>
        <dbReference type="Pfam" id="PF08573"/>
    </source>
</evidence>
<feature type="compositionally biased region" description="Polar residues" evidence="5">
    <location>
        <begin position="305"/>
        <end position="321"/>
    </location>
</feature>
<feature type="domain" description="DNA endonuclease activator Ctp1 C-terminal" evidence="6">
    <location>
        <begin position="692"/>
        <end position="828"/>
    </location>
</feature>
<evidence type="ECO:0000313" key="8">
    <source>
        <dbReference type="Proteomes" id="UP001521116"/>
    </source>
</evidence>
<dbReference type="EMBL" id="JAJVDC020000162">
    <property type="protein sequence ID" value="KAL1620773.1"/>
    <property type="molecule type" value="Genomic_DNA"/>
</dbReference>
<keyword evidence="2" id="KW-0227">DNA damage</keyword>
<protein>
    <recommendedName>
        <fullName evidence="6">DNA endonuclease activator Ctp1 C-terminal domain-containing protein</fullName>
    </recommendedName>
</protein>
<feature type="region of interest" description="Disordered" evidence="5">
    <location>
        <begin position="162"/>
        <end position="211"/>
    </location>
</feature>
<feature type="region of interest" description="Disordered" evidence="5">
    <location>
        <begin position="1"/>
        <end position="46"/>
    </location>
</feature>
<keyword evidence="3" id="KW-0539">Nucleus</keyword>
<sequence length="863" mass="97428">MDDQKQDVAASQWHEMDDGDDAIERHSTILQQNIRNNHIRHQNEKRALERNNTKLLVRIDELEREHAELKRHLEAAMQAPSLAATQTELPSEANTYAPPRSSATVPTQDATVPFQEYKELERMYKDALRENDELRQKSERLATKHDIMKARVKEWNVWTAKNRAKKENSQRVGKGKSSKGFQVDVNTPPTPVSIGSPPLNLRDIPQPGGDADKLRQMIAEQSALLLASHESPLKEASVTASLPEMGTPRAPRLLEPPAPHADAEDELPQPQRNAPNEQIAQQKSIQISSEPQKPQSEVDPDETNSRANRSSPRVTSSQTTQDIDEDYEYMDVEKPAEQHHSDDEDPVIVSERSLKRKHPAHVEVYQDPPGRHTKPPPIIKAEPRETQVASYAIPALLNRASTIDLDAVGLQIQTPRKRRRMEKVIGNSQIQPESWSKARPKLRRERSSSLPIALTRGIDAAESVKPEPQDENIVLEVPDSVPSPIAEEDDDSIDTVKAVLTRSPNNPRKTKALRSRDVNIRPQPFFETIRPRRSRRRDERGRGAKAVPMLSEDGEETQIRDPSPAKMQESRRRLAELYDHPPPEKKILSPPRTPATGRATRTTPRTTAGQKLRTMTPKPQSPPTSKTSKKKSSTPQTSTPQTSIKHPRPGTNARPLRQKQPPGPPLRSKSPSDLQLSDFKINPAANAGLDFAYSEVVRSREARACLPGCTSPDCCGRELRAMIAAGLNPPLPRSFWDTQSPQDDQQRDNNNDDDDDDDDDDHAYLRWYLGSSYDADRVFVMPAPQRAELVVQAKVKLLANQAGRHRHAHVRARSPPGFWRADFPGTQEQERDREEARRIERGVVEERWREAMCEGGKWIFRDE</sequence>
<feature type="region of interest" description="Disordered" evidence="5">
    <location>
        <begin position="806"/>
        <end position="835"/>
    </location>
</feature>
<name>A0ABR3SHX8_9PEZI</name>